<dbReference type="Proteomes" id="UP000287910">
    <property type="component" value="Unassembled WGS sequence"/>
</dbReference>
<accession>A0A3S0P3E8</accession>
<comment type="caution">
    <text evidence="1">The sequence shown here is derived from an EMBL/GenBank/DDBJ whole genome shotgun (WGS) entry which is preliminary data.</text>
</comment>
<evidence type="ECO:0000313" key="2">
    <source>
        <dbReference type="Proteomes" id="UP000287910"/>
    </source>
</evidence>
<reference evidence="1 2" key="1">
    <citation type="submission" date="2018-12" db="EMBL/GenBank/DDBJ databases">
        <title>Lysinibacillus antri sp. nov., isolated from a cave soil.</title>
        <authorList>
            <person name="Narsing Rao M.P."/>
            <person name="Zhang H."/>
            <person name="Dong Z.-Y."/>
            <person name="Niu X.-K."/>
            <person name="Zhang K."/>
            <person name="Fang B.-Z."/>
            <person name="Kang Y.-Q."/>
            <person name="Xiao M."/>
            <person name="Li W.-J."/>
        </authorList>
    </citation>
    <scope>NUCLEOTIDE SEQUENCE [LARGE SCALE GENOMIC DNA]</scope>
    <source>
        <strain evidence="1 2">SYSU K30002</strain>
    </source>
</reference>
<dbReference type="AlphaFoldDB" id="A0A3S0P3E8"/>
<protein>
    <submittedName>
        <fullName evidence="1">Uncharacterized protein</fullName>
    </submittedName>
</protein>
<evidence type="ECO:0000313" key="1">
    <source>
        <dbReference type="EMBL" id="RUL51304.1"/>
    </source>
</evidence>
<sequence length="104" mass="12484">MLMELERNTLVLEEQFLLYIAKHAPSLLDVAKEYIQLIVVLPIEERIAQLAEVSEHILQLRKRTQLEQDWMKMKKSILKEKHEDITESMLTIFENNLEHWLNEK</sequence>
<dbReference type="RefSeq" id="WP_126659516.1">
    <property type="nucleotide sequence ID" value="NZ_RYYR01000016.1"/>
</dbReference>
<dbReference type="EMBL" id="RYYR01000016">
    <property type="protein sequence ID" value="RUL51304.1"/>
    <property type="molecule type" value="Genomic_DNA"/>
</dbReference>
<proteinExistence type="predicted"/>
<name>A0A3S0P3E8_9BACI</name>
<organism evidence="1 2">
    <name type="scientific">Lysinibacillus antri</name>
    <dbReference type="NCBI Taxonomy" id="2498145"/>
    <lineage>
        <taxon>Bacteria</taxon>
        <taxon>Bacillati</taxon>
        <taxon>Bacillota</taxon>
        <taxon>Bacilli</taxon>
        <taxon>Bacillales</taxon>
        <taxon>Bacillaceae</taxon>
        <taxon>Lysinibacillus</taxon>
    </lineage>
</organism>
<gene>
    <name evidence="1" type="ORF">EK386_12535</name>
</gene>
<keyword evidence="2" id="KW-1185">Reference proteome</keyword>